<name>A0A1V0AGX3_9ACTN</name>
<dbReference type="EMBL" id="CP017717">
    <property type="protein sequence ID" value="AQZ69445.1"/>
    <property type="molecule type" value="Genomic_DNA"/>
</dbReference>
<evidence type="ECO:0000313" key="2">
    <source>
        <dbReference type="Proteomes" id="UP000190797"/>
    </source>
</evidence>
<proteinExistence type="predicted"/>
<sequence>MLLAAGCARQADWYPIESAEAGPDGRTITATILTGKPGSDGKFCDEVTGTMVSETGDRVVLGVEVRDVCEPLLPWEKRISSNMGYAREYQFHLDSPLAGRPLMDRATDQRIPML</sequence>
<reference evidence="2" key="1">
    <citation type="journal article" date="2017" name="Med. Chem. Commun.">
        <title>Nonomuraea sp. ATCC 55076 harbours the largest actinomycete chromosome to date and the kistamicin biosynthetic gene cluster.</title>
        <authorList>
            <person name="Nazari B."/>
            <person name="Forneris C.C."/>
            <person name="Gibson M.I."/>
            <person name="Moon K."/>
            <person name="Schramma K.R."/>
            <person name="Seyedsayamdost M.R."/>
        </authorList>
    </citation>
    <scope>NUCLEOTIDE SEQUENCE [LARGE SCALE GENOMIC DNA]</scope>
    <source>
        <strain evidence="2">ATCC 55076</strain>
    </source>
</reference>
<evidence type="ECO:0000313" key="1">
    <source>
        <dbReference type="EMBL" id="AQZ69445.1"/>
    </source>
</evidence>
<organism evidence="1 2">
    <name type="scientific">[Actinomadura] parvosata subsp. kistnae</name>
    <dbReference type="NCBI Taxonomy" id="1909395"/>
    <lineage>
        <taxon>Bacteria</taxon>
        <taxon>Bacillati</taxon>
        <taxon>Actinomycetota</taxon>
        <taxon>Actinomycetes</taxon>
        <taxon>Streptosporangiales</taxon>
        <taxon>Streptosporangiaceae</taxon>
        <taxon>Nonomuraea</taxon>
    </lineage>
</organism>
<gene>
    <name evidence="1" type="ORF">BKM31_55360</name>
</gene>
<keyword evidence="2" id="KW-1185">Reference proteome</keyword>
<dbReference type="KEGG" id="noa:BKM31_55360"/>
<dbReference type="Proteomes" id="UP000190797">
    <property type="component" value="Chromosome"/>
</dbReference>
<accession>A0A1V0AGX3</accession>
<dbReference type="AlphaFoldDB" id="A0A1V0AGX3"/>
<protein>
    <submittedName>
        <fullName evidence="1">Uncharacterized protein</fullName>
    </submittedName>
</protein>